<evidence type="ECO:0000313" key="2">
    <source>
        <dbReference type="EMBL" id="KAA1178174.1"/>
    </source>
</evidence>
<dbReference type="Pfam" id="PF07978">
    <property type="entry name" value="NIPSNAP"/>
    <property type="match status" value="1"/>
</dbReference>
<protein>
    <submittedName>
        <fullName evidence="2">NIPSNAP family protein</fullName>
    </submittedName>
</protein>
<comment type="caution">
    <text evidence="2">The sequence shown here is derived from an EMBL/GenBank/DDBJ whole genome shotgun (WGS) entry which is preliminary data.</text>
</comment>
<dbReference type="RefSeq" id="WP_149637001.1">
    <property type="nucleotide sequence ID" value="NZ_VNIP01000011.1"/>
</dbReference>
<proteinExistence type="predicted"/>
<feature type="domain" description="NIPSNAP" evidence="1">
    <location>
        <begin position="3"/>
        <end position="105"/>
    </location>
</feature>
<accession>A0A5B0VUJ7</accession>
<evidence type="ECO:0000313" key="3">
    <source>
        <dbReference type="Proteomes" id="UP000323608"/>
    </source>
</evidence>
<dbReference type="AlphaFoldDB" id="A0A5B0VUJ7"/>
<name>A0A5B0VUJ7_RHITR</name>
<gene>
    <name evidence="2" type="ORF">FP026_23550</name>
</gene>
<sequence>MIYEQRVYLAVPGRFPDLLARFRVHTLGIWKRLGIEQAGFWTTAVGPDSNQLTYLLRWESLAEREAKWSAFVTDVEWLSVRAASEANGQIIERIASSFLVPTDFSSVR</sequence>
<organism evidence="2 3">
    <name type="scientific">Rhizobium tropici</name>
    <dbReference type="NCBI Taxonomy" id="398"/>
    <lineage>
        <taxon>Bacteria</taxon>
        <taxon>Pseudomonadati</taxon>
        <taxon>Pseudomonadota</taxon>
        <taxon>Alphaproteobacteria</taxon>
        <taxon>Hyphomicrobiales</taxon>
        <taxon>Rhizobiaceae</taxon>
        <taxon>Rhizobium/Agrobacterium group</taxon>
        <taxon>Rhizobium</taxon>
    </lineage>
</organism>
<dbReference type="SUPFAM" id="SSF54909">
    <property type="entry name" value="Dimeric alpha+beta barrel"/>
    <property type="match status" value="1"/>
</dbReference>
<reference evidence="2 3" key="1">
    <citation type="submission" date="2019-07" db="EMBL/GenBank/DDBJ databases">
        <title>The Draft Genome Sequence of Rhizobium tropici SARCC-755 Associated with Superior Nodulation on Pigeonpea (Cajanus cajan (L.) Millsp.).</title>
        <authorList>
            <person name="Bopape F.L."/>
            <person name="Hassen A.I."/>
            <person name="Swanevelder Z.H."/>
            <person name="Gwata E.T."/>
        </authorList>
    </citation>
    <scope>NUCLEOTIDE SEQUENCE [LARGE SCALE GENOMIC DNA]</scope>
    <source>
        <strain evidence="2 3">SARCC-755</strain>
    </source>
</reference>
<dbReference type="Proteomes" id="UP000323608">
    <property type="component" value="Unassembled WGS sequence"/>
</dbReference>
<evidence type="ECO:0000259" key="1">
    <source>
        <dbReference type="Pfam" id="PF07978"/>
    </source>
</evidence>
<dbReference type="Gene3D" id="3.30.70.100">
    <property type="match status" value="1"/>
</dbReference>
<dbReference type="EMBL" id="VNIP01000011">
    <property type="protein sequence ID" value="KAA1178174.1"/>
    <property type="molecule type" value="Genomic_DNA"/>
</dbReference>
<dbReference type="InterPro" id="IPR012577">
    <property type="entry name" value="NIPSNAP"/>
</dbReference>
<dbReference type="OrthoDB" id="9812037at2"/>
<dbReference type="InterPro" id="IPR011008">
    <property type="entry name" value="Dimeric_a/b-barrel"/>
</dbReference>